<proteinExistence type="predicted"/>
<gene>
    <name evidence="4" type="ORF">BXZ70DRAFT_1008086</name>
</gene>
<keyword evidence="2" id="KW-0472">Membrane</keyword>
<accession>A0A8K0UPB8</accession>
<evidence type="ECO:0000256" key="1">
    <source>
        <dbReference type="SAM" id="MobiDB-lite"/>
    </source>
</evidence>
<evidence type="ECO:0000256" key="3">
    <source>
        <dbReference type="SAM" id="SignalP"/>
    </source>
</evidence>
<evidence type="ECO:0000313" key="5">
    <source>
        <dbReference type="Proteomes" id="UP000813824"/>
    </source>
</evidence>
<feature type="compositionally biased region" description="Polar residues" evidence="1">
    <location>
        <begin position="592"/>
        <end position="601"/>
    </location>
</feature>
<dbReference type="AlphaFoldDB" id="A0A8K0UPB8"/>
<keyword evidence="2" id="KW-0812">Transmembrane</keyword>
<feature type="region of interest" description="Disordered" evidence="1">
    <location>
        <begin position="561"/>
        <end position="618"/>
    </location>
</feature>
<evidence type="ECO:0000256" key="2">
    <source>
        <dbReference type="SAM" id="Phobius"/>
    </source>
</evidence>
<keyword evidence="3" id="KW-0732">Signal</keyword>
<keyword evidence="5" id="KW-1185">Reference proteome</keyword>
<keyword evidence="2" id="KW-1133">Transmembrane helix</keyword>
<sequence>MVIHSFLVSLFLVLLRVVSIGGAGVPTATRNVTLTRNDPNVIFSSDWSNEDAFGTQIAFTDKLGSEVRVEQIVNATAIHFVGLKSPVGSRVAVCLDCQTSREQFKIIDVADPTAQDPSPSVLFSVANLDPTVPHSLRVVNLWDPASGDSSSVTFFGLIVSSVQDSSSKISPDSITPLDTPTPSTLPSLSVLSAFTIPTASSVPSSSTSSLSSLATIPASIATLLSSSPLSTTPTPSLTITPFTKSTPISTNSPNDVILSILSDIFGTFDGDDSVTATNTPVASVTVAVTASTTGEASTFPVMNVPGATITISDAPFTVDSVTQSSPTVTVSVNPTAETSAFPIPIGTTTTSTSGVSTNAVSATRTLTIGTSGASSTPTDTGTSTVASTSTPPSSETAETGTTNSAGSSNPATSTNSATSTTTVSSNSSSSGAPTSTIVIVTETVAAPTGNNGSGASVTGSQPLSKALLATMIILITVFILCLLFGIVTLILRYRRNHARRNQVQIPDNASTLENGMAGPARITPFVMAEQDLYRNSYTAMYHGGNIPAPISMPVPRFDRSSVSPLDLAPTQTYPQRAPSPSDSESSYESETRFNPSRESSGGKSGTPAWVARSPRYKV</sequence>
<feature type="compositionally biased region" description="Low complexity" evidence="1">
    <location>
        <begin position="370"/>
        <end position="433"/>
    </location>
</feature>
<feature type="compositionally biased region" description="Low complexity" evidence="1">
    <location>
        <begin position="346"/>
        <end position="357"/>
    </location>
</feature>
<dbReference type="Proteomes" id="UP000813824">
    <property type="component" value="Unassembled WGS sequence"/>
</dbReference>
<feature type="region of interest" description="Disordered" evidence="1">
    <location>
        <begin position="368"/>
        <end position="433"/>
    </location>
</feature>
<feature type="transmembrane region" description="Helical" evidence="2">
    <location>
        <begin position="466"/>
        <end position="491"/>
    </location>
</feature>
<organism evidence="4 5">
    <name type="scientific">Cristinia sonorae</name>
    <dbReference type="NCBI Taxonomy" id="1940300"/>
    <lineage>
        <taxon>Eukaryota</taxon>
        <taxon>Fungi</taxon>
        <taxon>Dikarya</taxon>
        <taxon>Basidiomycota</taxon>
        <taxon>Agaricomycotina</taxon>
        <taxon>Agaricomycetes</taxon>
        <taxon>Agaricomycetidae</taxon>
        <taxon>Agaricales</taxon>
        <taxon>Pleurotineae</taxon>
        <taxon>Stephanosporaceae</taxon>
        <taxon>Cristinia</taxon>
    </lineage>
</organism>
<name>A0A8K0UPB8_9AGAR</name>
<dbReference type="EMBL" id="JAEVFJ010000015">
    <property type="protein sequence ID" value="KAH8100588.1"/>
    <property type="molecule type" value="Genomic_DNA"/>
</dbReference>
<feature type="chain" id="PRO_5035433084" description="Mid2 domain-containing protein" evidence="3">
    <location>
        <begin position="23"/>
        <end position="618"/>
    </location>
</feature>
<reference evidence="4" key="1">
    <citation type="journal article" date="2021" name="New Phytol.">
        <title>Evolutionary innovations through gain and loss of genes in the ectomycorrhizal Boletales.</title>
        <authorList>
            <person name="Wu G."/>
            <person name="Miyauchi S."/>
            <person name="Morin E."/>
            <person name="Kuo A."/>
            <person name="Drula E."/>
            <person name="Varga T."/>
            <person name="Kohler A."/>
            <person name="Feng B."/>
            <person name="Cao Y."/>
            <person name="Lipzen A."/>
            <person name="Daum C."/>
            <person name="Hundley H."/>
            <person name="Pangilinan J."/>
            <person name="Johnson J."/>
            <person name="Barry K."/>
            <person name="LaButti K."/>
            <person name="Ng V."/>
            <person name="Ahrendt S."/>
            <person name="Min B."/>
            <person name="Choi I.G."/>
            <person name="Park H."/>
            <person name="Plett J.M."/>
            <person name="Magnuson J."/>
            <person name="Spatafora J.W."/>
            <person name="Nagy L.G."/>
            <person name="Henrissat B."/>
            <person name="Grigoriev I.V."/>
            <person name="Yang Z.L."/>
            <person name="Xu J."/>
            <person name="Martin F.M."/>
        </authorList>
    </citation>
    <scope>NUCLEOTIDE SEQUENCE</scope>
    <source>
        <strain evidence="4">KKN 215</strain>
    </source>
</reference>
<feature type="region of interest" description="Disordered" evidence="1">
    <location>
        <begin position="338"/>
        <end position="357"/>
    </location>
</feature>
<comment type="caution">
    <text evidence="4">The sequence shown here is derived from an EMBL/GenBank/DDBJ whole genome shotgun (WGS) entry which is preliminary data.</text>
</comment>
<dbReference type="OrthoDB" id="2756540at2759"/>
<evidence type="ECO:0008006" key="6">
    <source>
        <dbReference type="Google" id="ProtNLM"/>
    </source>
</evidence>
<protein>
    <recommendedName>
        <fullName evidence="6">Mid2 domain-containing protein</fullName>
    </recommendedName>
</protein>
<feature type="signal peptide" evidence="3">
    <location>
        <begin position="1"/>
        <end position="22"/>
    </location>
</feature>
<evidence type="ECO:0000313" key="4">
    <source>
        <dbReference type="EMBL" id="KAH8100588.1"/>
    </source>
</evidence>
<feature type="compositionally biased region" description="Low complexity" evidence="1">
    <location>
        <begin position="578"/>
        <end position="588"/>
    </location>
</feature>